<dbReference type="Gene3D" id="3.40.30.10">
    <property type="entry name" value="Glutaredoxin"/>
    <property type="match status" value="4"/>
</dbReference>
<dbReference type="Pfam" id="PF00043">
    <property type="entry name" value="GST_C"/>
    <property type="match status" value="3"/>
</dbReference>
<evidence type="ECO:0000256" key="1">
    <source>
        <dbReference type="ARBA" id="ARBA00009899"/>
    </source>
</evidence>
<evidence type="ECO:0000256" key="5">
    <source>
        <dbReference type="ARBA" id="ARBA00041523"/>
    </source>
</evidence>
<dbReference type="Pfam" id="PF13410">
    <property type="entry name" value="GST_C_2"/>
    <property type="match status" value="1"/>
</dbReference>
<dbReference type="EnsemblMetazoa" id="ACHR002762-RA">
    <property type="protein sequence ID" value="ACHR002762-PA"/>
    <property type="gene ID" value="ACHR002762"/>
</dbReference>
<accession>A0A182JW80</accession>
<dbReference type="GO" id="GO:0006749">
    <property type="term" value="P:glutathione metabolic process"/>
    <property type="evidence" value="ECO:0007669"/>
    <property type="project" value="TreeGrafter"/>
</dbReference>
<sequence length="838" mass="96006">MELYYNIVSPPCQSVLLVGKKLGITFDLKEVNPHLPEVREQLRKLNPQHTIPTFVEDGHVIWESYAIAIYLVENHGKDDSLYPRDSKVRSVVNQRLFFDNGLMFKSAIEYVECILKKKLEPTEEMQQKLKKALGLLESFVKERSFVATDHLTIADICLLSSVTMLAGIKYDLAAFPAISAWVARVTDELPGYGEFHQELHEKSMEYIKTLLISPPCHSAILVAKKLGVTLNLKKTNIQDPVERDALTKLNPQHTIPTLVDNGHVVWESYAIVTYLVDVHGKDDTLYPKDPKVRSVVNQRLFFDIGTLYKQIIDIIHLVFKKVQPTDEQMEKLKKAIDLLEHFVTERSYAAADHLTVADICLLGSVSALSWLKYDLEPFPHVKAWIARVASELPDYAEFRKEVEAATKDSLSMDYYYNFVSPPSQSAILVARKLGIKLNLKPMNIYDPVEMDTLSKINPYHTLPMLVDDGTIIFESYAIVLYLVETYAKNDALYPKDPKVRCAVNQRLFFDVGTLYKQIYENIHVQLQDRQPTEKQVQRLKKGADVLEHFLTERSYAAADQLTVADICLLVTVNALALWLSYELEAYPRIRDWFRRVTDGIPDCAKFLREVEDATRATIPASRDQKHTMDLYYHIRSAPCQPVVYLARHLGLELNHKVTSVYDPSDFEALKKVNPQHTIPTLVDNGHVLWDSHAILIYMAEKYAVDDSLYPKDPCERSVVHQRLFFDSGIFQMSTLQAISQHLRNNPISDEHMAKVKRGVEIVEMYLTDRPYVAGQKLTIADFSIFVSFCSLDMMKYDLTAYPNVSRWFAKMGTHIPDLEPTRKVIEVELRALLESMNK</sequence>
<reference evidence="9" key="2">
    <citation type="submission" date="2020-05" db="UniProtKB">
        <authorList>
            <consortium name="EnsemblMetazoa"/>
        </authorList>
    </citation>
    <scope>IDENTIFICATION</scope>
    <source>
        <strain evidence="9">ACHKN1017</strain>
    </source>
</reference>
<evidence type="ECO:0000259" key="7">
    <source>
        <dbReference type="PROSITE" id="PS50404"/>
    </source>
</evidence>
<evidence type="ECO:0000259" key="8">
    <source>
        <dbReference type="PROSITE" id="PS50405"/>
    </source>
</evidence>
<dbReference type="InterPro" id="IPR004046">
    <property type="entry name" value="GST_C"/>
</dbReference>
<dbReference type="Gene3D" id="1.20.1050.10">
    <property type="match status" value="4"/>
</dbReference>
<feature type="domain" description="GST C-terminal" evidence="8">
    <location>
        <begin position="85"/>
        <end position="211"/>
    </location>
</feature>
<feature type="domain" description="GST N-terminal" evidence="7">
    <location>
        <begin position="410"/>
        <end position="490"/>
    </location>
</feature>
<dbReference type="PANTHER" id="PTHR43969">
    <property type="entry name" value="GLUTATHIONE S TRANSFERASE D10, ISOFORM A-RELATED"/>
    <property type="match status" value="1"/>
</dbReference>
<reference evidence="10" key="1">
    <citation type="submission" date="2013-03" db="EMBL/GenBank/DDBJ databases">
        <title>The Genome Sequence of Anopheles christyi ACHKN1017.</title>
        <authorList>
            <consortium name="The Broad Institute Genomics Platform"/>
            <person name="Neafsey D.E."/>
            <person name="Besansky N."/>
            <person name="Walker B."/>
            <person name="Young S.K."/>
            <person name="Zeng Q."/>
            <person name="Gargeya S."/>
            <person name="Fitzgerald M."/>
            <person name="Haas B."/>
            <person name="Abouelleil A."/>
            <person name="Allen A.W."/>
            <person name="Alvarado L."/>
            <person name="Arachchi H.M."/>
            <person name="Berlin A.M."/>
            <person name="Chapman S.B."/>
            <person name="Gainer-Dewar J."/>
            <person name="Goldberg J."/>
            <person name="Griggs A."/>
            <person name="Gujja S."/>
            <person name="Hansen M."/>
            <person name="Howarth C."/>
            <person name="Imamovic A."/>
            <person name="Ireland A."/>
            <person name="Larimer J."/>
            <person name="McCowan C."/>
            <person name="Murphy C."/>
            <person name="Pearson M."/>
            <person name="Poon T.W."/>
            <person name="Priest M."/>
            <person name="Roberts A."/>
            <person name="Saif S."/>
            <person name="Shea T."/>
            <person name="Sisk P."/>
            <person name="Sykes S."/>
            <person name="Wortman J."/>
            <person name="Nusbaum C."/>
            <person name="Birren B."/>
        </authorList>
    </citation>
    <scope>NUCLEOTIDE SEQUENCE [LARGE SCALE GENOMIC DNA]</scope>
    <source>
        <strain evidence="10">ACHKN1017</strain>
    </source>
</reference>
<feature type="domain" description="GST C-terminal" evidence="8">
    <location>
        <begin position="289"/>
        <end position="408"/>
    </location>
</feature>
<keyword evidence="4" id="KW-0808">Transferase</keyword>
<evidence type="ECO:0000313" key="9">
    <source>
        <dbReference type="EnsemblMetazoa" id="ACHR002762-PA"/>
    </source>
</evidence>
<name>A0A182JW80_9DIPT</name>
<comment type="catalytic activity">
    <reaction evidence="6">
        <text>RX + glutathione = an S-substituted glutathione + a halide anion + H(+)</text>
        <dbReference type="Rhea" id="RHEA:16437"/>
        <dbReference type="ChEBI" id="CHEBI:15378"/>
        <dbReference type="ChEBI" id="CHEBI:16042"/>
        <dbReference type="ChEBI" id="CHEBI:17792"/>
        <dbReference type="ChEBI" id="CHEBI:57925"/>
        <dbReference type="ChEBI" id="CHEBI:90779"/>
        <dbReference type="EC" id="2.5.1.18"/>
    </reaction>
</comment>
<dbReference type="SFLD" id="SFLDG00358">
    <property type="entry name" value="Main_(cytGST)"/>
    <property type="match status" value="4"/>
</dbReference>
<dbReference type="Proteomes" id="UP000075881">
    <property type="component" value="Unassembled WGS sequence"/>
</dbReference>
<feature type="domain" description="GST N-terminal" evidence="7">
    <location>
        <begin position="203"/>
        <end position="283"/>
    </location>
</feature>
<dbReference type="Pfam" id="PF13417">
    <property type="entry name" value="GST_N_3"/>
    <property type="match status" value="2"/>
</dbReference>
<evidence type="ECO:0000256" key="4">
    <source>
        <dbReference type="ARBA" id="ARBA00022679"/>
    </source>
</evidence>
<evidence type="ECO:0000313" key="10">
    <source>
        <dbReference type="Proteomes" id="UP000075881"/>
    </source>
</evidence>
<feature type="domain" description="GST C-terminal" evidence="8">
    <location>
        <begin position="496"/>
        <end position="616"/>
    </location>
</feature>
<keyword evidence="10" id="KW-1185">Reference proteome</keyword>
<dbReference type="CDD" id="cd03045">
    <property type="entry name" value="GST_N_Delta_Epsilon"/>
    <property type="match status" value="2"/>
</dbReference>
<dbReference type="Pfam" id="PF13409">
    <property type="entry name" value="GST_N_2"/>
    <property type="match status" value="2"/>
</dbReference>
<organism evidence="9 10">
    <name type="scientific">Anopheles christyi</name>
    <dbReference type="NCBI Taxonomy" id="43041"/>
    <lineage>
        <taxon>Eukaryota</taxon>
        <taxon>Metazoa</taxon>
        <taxon>Ecdysozoa</taxon>
        <taxon>Arthropoda</taxon>
        <taxon>Hexapoda</taxon>
        <taxon>Insecta</taxon>
        <taxon>Pterygota</taxon>
        <taxon>Neoptera</taxon>
        <taxon>Endopterygota</taxon>
        <taxon>Diptera</taxon>
        <taxon>Nematocera</taxon>
        <taxon>Culicoidea</taxon>
        <taxon>Culicidae</taxon>
        <taxon>Anophelinae</taxon>
        <taxon>Anopheles</taxon>
    </lineage>
</organism>
<dbReference type="SFLD" id="SFLDS00019">
    <property type="entry name" value="Glutathione_Transferase_(cytos"/>
    <property type="match status" value="4"/>
</dbReference>
<dbReference type="GO" id="GO:0004364">
    <property type="term" value="F:glutathione transferase activity"/>
    <property type="evidence" value="ECO:0007669"/>
    <property type="project" value="UniProtKB-EC"/>
</dbReference>
<evidence type="ECO:0000256" key="6">
    <source>
        <dbReference type="ARBA" id="ARBA00047960"/>
    </source>
</evidence>
<dbReference type="VEuPathDB" id="VectorBase:ACHR002762"/>
<dbReference type="PANTHER" id="PTHR43969:SF9">
    <property type="entry name" value="GLUTATHIONE S TRANSFERASE D10, ISOFORM A-RELATED"/>
    <property type="match status" value="1"/>
</dbReference>
<evidence type="ECO:0000256" key="2">
    <source>
        <dbReference type="ARBA" id="ARBA00011738"/>
    </source>
</evidence>
<dbReference type="FunFam" id="3.40.30.10:FF:000034">
    <property type="entry name" value="glutathione S-transferase 1"/>
    <property type="match status" value="3"/>
</dbReference>
<dbReference type="STRING" id="43041.A0A182JW80"/>
<dbReference type="CDD" id="cd03177">
    <property type="entry name" value="GST_C_Delta_Epsilon"/>
    <property type="match status" value="4"/>
</dbReference>
<comment type="subunit">
    <text evidence="2">Homodimer.</text>
</comment>
<evidence type="ECO:0000256" key="3">
    <source>
        <dbReference type="ARBA" id="ARBA00012452"/>
    </source>
</evidence>
<dbReference type="PROSITE" id="PS50404">
    <property type="entry name" value="GST_NTER"/>
    <property type="match status" value="4"/>
</dbReference>
<dbReference type="EC" id="2.5.1.18" evidence="3"/>
<dbReference type="InterPro" id="IPR036282">
    <property type="entry name" value="Glutathione-S-Trfase_C_sf"/>
</dbReference>
<dbReference type="SUPFAM" id="SSF52833">
    <property type="entry name" value="Thioredoxin-like"/>
    <property type="match status" value="4"/>
</dbReference>
<dbReference type="SFLD" id="SFLDG01153">
    <property type="entry name" value="Main.4:_Theta-like"/>
    <property type="match status" value="2"/>
</dbReference>
<dbReference type="InterPro" id="IPR004045">
    <property type="entry name" value="Glutathione_S-Trfase_N"/>
</dbReference>
<dbReference type="FunFam" id="1.20.1050.10:FF:000007">
    <property type="entry name" value="Glutathione S-transferase 1-1"/>
    <property type="match status" value="4"/>
</dbReference>
<dbReference type="SUPFAM" id="SSF47616">
    <property type="entry name" value="GST C-terminal domain-like"/>
    <property type="match status" value="4"/>
</dbReference>
<dbReference type="InterPro" id="IPR040079">
    <property type="entry name" value="Glutathione_S-Trfase"/>
</dbReference>
<proteinExistence type="inferred from homology"/>
<dbReference type="InterPro" id="IPR010987">
    <property type="entry name" value="Glutathione-S-Trfase_C-like"/>
</dbReference>
<protein>
    <recommendedName>
        <fullName evidence="3">glutathione transferase</fullName>
        <ecNumber evidence="3">2.5.1.18</ecNumber>
    </recommendedName>
    <alternativeName>
        <fullName evidence="5">GST class-theta</fullName>
    </alternativeName>
</protein>
<dbReference type="PROSITE" id="PS50405">
    <property type="entry name" value="GST_CTER"/>
    <property type="match status" value="4"/>
</dbReference>
<feature type="domain" description="GST N-terminal" evidence="7">
    <location>
        <begin position="626"/>
        <end position="706"/>
    </location>
</feature>
<feature type="domain" description="GST C-terminal" evidence="8">
    <location>
        <begin position="712"/>
        <end position="833"/>
    </location>
</feature>
<feature type="domain" description="GST N-terminal" evidence="7">
    <location>
        <begin position="1"/>
        <end position="79"/>
    </location>
</feature>
<dbReference type="InterPro" id="IPR036249">
    <property type="entry name" value="Thioredoxin-like_sf"/>
</dbReference>
<dbReference type="AlphaFoldDB" id="A0A182JW80"/>
<comment type="similarity">
    <text evidence="1">Belongs to the GST superfamily. Theta family.</text>
</comment>